<dbReference type="CDD" id="cd14014">
    <property type="entry name" value="STKc_PknB_like"/>
    <property type="match status" value="1"/>
</dbReference>
<evidence type="ECO:0000256" key="2">
    <source>
        <dbReference type="ARBA" id="ARBA00022527"/>
    </source>
</evidence>
<dbReference type="AlphaFoldDB" id="A0A455T6X2"/>
<feature type="region of interest" description="Disordered" evidence="11">
    <location>
        <begin position="291"/>
        <end position="320"/>
    </location>
</feature>
<dbReference type="Gene3D" id="1.10.510.10">
    <property type="entry name" value="Transferase(Phosphotransferase) domain 1"/>
    <property type="match status" value="1"/>
</dbReference>
<evidence type="ECO:0000256" key="6">
    <source>
        <dbReference type="ARBA" id="ARBA00022771"/>
    </source>
</evidence>
<accession>A0A455T6X2</accession>
<dbReference type="Pfam" id="PF12773">
    <property type="entry name" value="DZR"/>
    <property type="match status" value="1"/>
</dbReference>
<dbReference type="InterPro" id="IPR025874">
    <property type="entry name" value="DZR"/>
</dbReference>
<dbReference type="SMART" id="SM00220">
    <property type="entry name" value="S_TKc"/>
    <property type="match status" value="1"/>
</dbReference>
<dbReference type="SUPFAM" id="SSF56112">
    <property type="entry name" value="Protein kinase-like (PK-like)"/>
    <property type="match status" value="1"/>
</dbReference>
<evidence type="ECO:0000256" key="7">
    <source>
        <dbReference type="ARBA" id="ARBA00022777"/>
    </source>
</evidence>
<evidence type="ECO:0000256" key="3">
    <source>
        <dbReference type="ARBA" id="ARBA00022679"/>
    </source>
</evidence>
<organism evidence="13">
    <name type="scientific">Thermogemmatispora argillosa</name>
    <dbReference type="NCBI Taxonomy" id="2045280"/>
    <lineage>
        <taxon>Bacteria</taxon>
        <taxon>Bacillati</taxon>
        <taxon>Chloroflexota</taxon>
        <taxon>Ktedonobacteria</taxon>
        <taxon>Thermogemmatisporales</taxon>
        <taxon>Thermogemmatisporaceae</taxon>
        <taxon>Thermogemmatispora</taxon>
    </lineage>
</organism>
<gene>
    <name evidence="13" type="ORF">KTA_29440</name>
</gene>
<feature type="binding site" evidence="10">
    <location>
        <position position="45"/>
    </location>
    <ligand>
        <name>ATP</name>
        <dbReference type="ChEBI" id="CHEBI:30616"/>
    </ligand>
</feature>
<keyword evidence="2" id="KW-0723">Serine/threonine-protein kinase</keyword>
<feature type="compositionally biased region" description="Low complexity" evidence="11">
    <location>
        <begin position="303"/>
        <end position="319"/>
    </location>
</feature>
<evidence type="ECO:0000256" key="1">
    <source>
        <dbReference type="ARBA" id="ARBA00012513"/>
    </source>
</evidence>
<dbReference type="PANTHER" id="PTHR43289:SF6">
    <property type="entry name" value="SERINE_THREONINE-PROTEIN KINASE NEKL-3"/>
    <property type="match status" value="1"/>
</dbReference>
<keyword evidence="7" id="KW-0418">Kinase</keyword>
<dbReference type="GO" id="GO:0004674">
    <property type="term" value="F:protein serine/threonine kinase activity"/>
    <property type="evidence" value="ECO:0007669"/>
    <property type="project" value="UniProtKB-KW"/>
</dbReference>
<dbReference type="PROSITE" id="PS50011">
    <property type="entry name" value="PROTEIN_KINASE_DOM"/>
    <property type="match status" value="1"/>
</dbReference>
<evidence type="ECO:0000313" key="13">
    <source>
        <dbReference type="EMBL" id="BBH94745.1"/>
    </source>
</evidence>
<keyword evidence="6" id="KW-0863">Zinc-finger</keyword>
<dbReference type="GO" id="GO:0005524">
    <property type="term" value="F:ATP binding"/>
    <property type="evidence" value="ECO:0007669"/>
    <property type="project" value="UniProtKB-UniRule"/>
</dbReference>
<keyword evidence="4" id="KW-0479">Metal-binding</keyword>
<dbReference type="Gene3D" id="3.30.200.20">
    <property type="entry name" value="Phosphorylase Kinase, domain 1"/>
    <property type="match status" value="1"/>
</dbReference>
<dbReference type="InterPro" id="IPR000719">
    <property type="entry name" value="Prot_kinase_dom"/>
</dbReference>
<dbReference type="Pfam" id="PF00069">
    <property type="entry name" value="Pkinase"/>
    <property type="match status" value="1"/>
</dbReference>
<evidence type="ECO:0000256" key="8">
    <source>
        <dbReference type="ARBA" id="ARBA00022833"/>
    </source>
</evidence>
<dbReference type="EMBL" id="AP019377">
    <property type="protein sequence ID" value="BBH94745.1"/>
    <property type="molecule type" value="Genomic_DNA"/>
</dbReference>
<evidence type="ECO:0000256" key="5">
    <source>
        <dbReference type="ARBA" id="ARBA00022741"/>
    </source>
</evidence>
<keyword evidence="8" id="KW-0862">Zinc</keyword>
<dbReference type="EC" id="2.7.11.1" evidence="1"/>
<dbReference type="FunFam" id="1.10.510.10:FF:000021">
    <property type="entry name" value="Serine/threonine protein kinase"/>
    <property type="match status" value="1"/>
</dbReference>
<dbReference type="GO" id="GO:0008270">
    <property type="term" value="F:zinc ion binding"/>
    <property type="evidence" value="ECO:0007669"/>
    <property type="project" value="UniProtKB-KW"/>
</dbReference>
<proteinExistence type="predicted"/>
<reference evidence="13" key="1">
    <citation type="submission" date="2018-12" db="EMBL/GenBank/DDBJ databases">
        <title>Novel natural products biosynthetic potential of the class Ktedonobacteria.</title>
        <authorList>
            <person name="Zheng Y."/>
            <person name="Saitou A."/>
            <person name="Wang C.M."/>
            <person name="Toyoda A."/>
            <person name="Minakuchi Y."/>
            <person name="Sekiguchi Y."/>
            <person name="Ueda K."/>
            <person name="Takano H."/>
            <person name="Sakai Y."/>
            <person name="Yokota A."/>
            <person name="Yabe S."/>
        </authorList>
    </citation>
    <scope>NUCLEOTIDE SEQUENCE</scope>
    <source>
        <strain evidence="13">A3-2</strain>
    </source>
</reference>
<name>A0A455T6X2_9CHLR</name>
<keyword evidence="3" id="KW-0808">Transferase</keyword>
<evidence type="ECO:0000256" key="4">
    <source>
        <dbReference type="ARBA" id="ARBA00022723"/>
    </source>
</evidence>
<dbReference type="InterPro" id="IPR001876">
    <property type="entry name" value="Znf_RanBP2"/>
</dbReference>
<evidence type="ECO:0000256" key="11">
    <source>
        <dbReference type="SAM" id="MobiDB-lite"/>
    </source>
</evidence>
<feature type="domain" description="Protein kinase" evidence="12">
    <location>
        <begin position="16"/>
        <end position="282"/>
    </location>
</feature>
<evidence type="ECO:0000256" key="9">
    <source>
        <dbReference type="ARBA" id="ARBA00022840"/>
    </source>
</evidence>
<dbReference type="InterPro" id="IPR008271">
    <property type="entry name" value="Ser/Thr_kinase_AS"/>
</dbReference>
<keyword evidence="9 10" id="KW-0067">ATP-binding</keyword>
<dbReference type="PROSITE" id="PS00108">
    <property type="entry name" value="PROTEIN_KINASE_ST"/>
    <property type="match status" value="1"/>
</dbReference>
<dbReference type="PROSITE" id="PS00107">
    <property type="entry name" value="PROTEIN_KINASE_ATP"/>
    <property type="match status" value="1"/>
</dbReference>
<dbReference type="InterPro" id="IPR017441">
    <property type="entry name" value="Protein_kinase_ATP_BS"/>
</dbReference>
<dbReference type="PANTHER" id="PTHR43289">
    <property type="entry name" value="MITOGEN-ACTIVATED PROTEIN KINASE KINASE KINASE 20-RELATED"/>
    <property type="match status" value="1"/>
</dbReference>
<evidence type="ECO:0000256" key="10">
    <source>
        <dbReference type="PROSITE-ProRule" id="PRU10141"/>
    </source>
</evidence>
<keyword evidence="5 10" id="KW-0547">Nucleotide-binding</keyword>
<sequence>MQSQRDELIGATLGNYRILAPLGQGGMARVYRARQENLDREVAIKVLPPWYASDRSFVERFNLEARLVARLTHPNIVTVHDASEYNGLLYIVMQLVDGGTLKQRLDQLRAQGKTMDLHEAALIFRQIADALSYAHDQGIIHRDVKPVNVLMDRSGRPILSDFGIAKVLASSHEQLTRPGAGVGTPEYMSPEQCMGGQVDGRADIYALGVMLFEALTGRTPFIGDNYPALAHSHLYEPPPPPSRFNPALPAPVERVILTALMKDPAQRYQRASELADALDLAIHATGRLPAFQRERSSPPAPQPAQAASAASPGLPAGAGTPQPRSLSYLCPNCQHLNKPQMRYCTRCGCPLNQCPACGRINPASNRFCTACGHALSAVPV</sequence>
<dbReference type="InterPro" id="IPR011009">
    <property type="entry name" value="Kinase-like_dom_sf"/>
</dbReference>
<protein>
    <recommendedName>
        <fullName evidence="1">non-specific serine/threonine protein kinase</fullName>
        <ecNumber evidence="1">2.7.11.1</ecNumber>
    </recommendedName>
</protein>
<dbReference type="SMART" id="SM00547">
    <property type="entry name" value="ZnF_RBZ"/>
    <property type="match status" value="2"/>
</dbReference>
<evidence type="ECO:0000259" key="12">
    <source>
        <dbReference type="PROSITE" id="PS50011"/>
    </source>
</evidence>